<evidence type="ECO:0000313" key="1">
    <source>
        <dbReference type="EMBL" id="OAF67512.1"/>
    </source>
</evidence>
<protein>
    <recommendedName>
        <fullName evidence="3">Nuclear receptor domain-containing protein</fullName>
    </recommendedName>
</protein>
<evidence type="ECO:0000313" key="2">
    <source>
        <dbReference type="Proteomes" id="UP000078046"/>
    </source>
</evidence>
<accession>A0A177B187</accession>
<sequence>MTYSNILNRFEDMSETASLTSDYADTTKICNIIPEGRNIVNSVTESNFNYYTLPNNLFHKYVFSNDYSYPNSIDMKSNDTQDSSPTNLSLPHSYKNVYSNVNGIGTSVPNDLAYLPQNANSNSEFTRSFISTPSVSNTMPYYINRNAVDSPIFNINSNSQGSNDLPTKQKIPAYLHSSNPLQLSQQPNHIFLNNEKPVLFTNQAINNSNQMPFARYDDPHNFTANISMADQYINSNKYSYVQSSSLTLKNPYSINPENSIPICKHICGICGDKASGKHYGVYRSFYFI</sequence>
<comment type="caution">
    <text evidence="1">The sequence shown here is derived from an EMBL/GenBank/DDBJ whole genome shotgun (WGS) entry which is preliminary data.</text>
</comment>
<dbReference type="Proteomes" id="UP000078046">
    <property type="component" value="Unassembled WGS sequence"/>
</dbReference>
<gene>
    <name evidence="1" type="ORF">A3Q56_04758</name>
</gene>
<proteinExistence type="predicted"/>
<name>A0A177B187_9BILA</name>
<organism evidence="1 2">
    <name type="scientific">Intoshia linei</name>
    <dbReference type="NCBI Taxonomy" id="1819745"/>
    <lineage>
        <taxon>Eukaryota</taxon>
        <taxon>Metazoa</taxon>
        <taxon>Spiralia</taxon>
        <taxon>Lophotrochozoa</taxon>
        <taxon>Mesozoa</taxon>
        <taxon>Orthonectida</taxon>
        <taxon>Rhopaluridae</taxon>
        <taxon>Intoshia</taxon>
    </lineage>
</organism>
<evidence type="ECO:0008006" key="3">
    <source>
        <dbReference type="Google" id="ProtNLM"/>
    </source>
</evidence>
<dbReference type="EMBL" id="LWCA01000642">
    <property type="protein sequence ID" value="OAF67512.1"/>
    <property type="molecule type" value="Genomic_DNA"/>
</dbReference>
<dbReference type="AlphaFoldDB" id="A0A177B187"/>
<reference evidence="1 2" key="1">
    <citation type="submission" date="2016-04" db="EMBL/GenBank/DDBJ databases">
        <title>The genome of Intoshia linei affirms orthonectids as highly simplified spiralians.</title>
        <authorList>
            <person name="Mikhailov K.V."/>
            <person name="Slusarev G.S."/>
            <person name="Nikitin M.A."/>
            <person name="Logacheva M.D."/>
            <person name="Penin A."/>
            <person name="Aleoshin V."/>
            <person name="Panchin Y.V."/>
        </authorList>
    </citation>
    <scope>NUCLEOTIDE SEQUENCE [LARGE SCALE GENOMIC DNA]</scope>
    <source>
        <strain evidence="1">Intl2013</strain>
        <tissue evidence="1">Whole animal</tissue>
    </source>
</reference>
<keyword evidence="2" id="KW-1185">Reference proteome</keyword>
<dbReference type="OrthoDB" id="5873264at2759"/>